<feature type="compositionally biased region" description="Low complexity" evidence="1">
    <location>
        <begin position="141"/>
        <end position="155"/>
    </location>
</feature>
<gene>
    <name evidence="2" type="primary">LOC100393289</name>
</gene>
<feature type="compositionally biased region" description="Basic and acidic residues" evidence="1">
    <location>
        <begin position="332"/>
        <end position="369"/>
    </location>
</feature>
<dbReference type="OMA" id="ALNPCPG"/>
<keyword evidence="3" id="KW-1185">Reference proteome</keyword>
<accession>F7BKG9</accession>
<evidence type="ECO:0000313" key="2">
    <source>
        <dbReference type="Ensembl" id="ENSCJAP00000051437.2"/>
    </source>
</evidence>
<evidence type="ECO:0000313" key="3">
    <source>
        <dbReference type="Proteomes" id="UP000008225"/>
    </source>
</evidence>
<dbReference type="InterPro" id="IPR027822">
    <property type="entry name" value="DUF4641"/>
</dbReference>
<dbReference type="RefSeq" id="XP_054106866.1">
    <property type="nucleotide sequence ID" value="XM_054250891.1"/>
</dbReference>
<sequence>MSSPDEASVLGADLGPEGGEQAGAHTESSRAPWGRGRGHGHGRGLDLGAQCSGEGQGESRFADPEGFSFESESEMIKQRRVVLWGQEGRPGTPVDDWGVGPSGRGAPGPSPGECQQASAGPLRLSGPGPGPAWENPERGSKSSSVSVPVDPQQPSAEGPAALSEDEDADSTDESSHLPVIRVIVRTKEGSQVKPGSPKKPADTCRRLSFHRKESNLHDQGPLLTSAPHRLTPAVGRRAVGELEASSSKKMRSMVWGKVGVGPSCSGAAFTGPVPRGSPGRKVAQEKKSLGGEPKLAPEGRFPAWRQRLSTIPQDPASFPLVSGVGLLGQSGRPKELKHCSPGKKSEGRKTRESQAAAREDNDPNRDEVPRAQLPTHKPEVISPSVRRGECSSGDLAIRAPQVPGTSQPSALSVRRVVLRPRDHRQPVHPPRPERQQPPPGAQGCLRCVWLQREVEDLRNQLVAMQYLLDKSQHF</sequence>
<dbReference type="AlphaFoldDB" id="F7BKG9"/>
<dbReference type="HOGENOM" id="CLU_037026_0_0_1"/>
<protein>
    <submittedName>
        <fullName evidence="2">Uncharacterized protein</fullName>
    </submittedName>
</protein>
<proteinExistence type="predicted"/>
<dbReference type="Proteomes" id="UP000008225">
    <property type="component" value="Chromosome X"/>
</dbReference>
<feature type="region of interest" description="Disordered" evidence="1">
    <location>
        <begin position="1"/>
        <end position="204"/>
    </location>
</feature>
<reference evidence="2" key="1">
    <citation type="submission" date="2009-03" db="EMBL/GenBank/DDBJ databases">
        <authorList>
            <person name="Warren W."/>
            <person name="Ye L."/>
            <person name="Minx P."/>
            <person name="Worley K."/>
            <person name="Gibbs R."/>
            <person name="Wilson R.K."/>
        </authorList>
    </citation>
    <scope>NUCLEOTIDE SEQUENCE [LARGE SCALE GENOMIC DNA]</scope>
</reference>
<dbReference type="KEGG" id="cjc:100393289"/>
<evidence type="ECO:0000256" key="1">
    <source>
        <dbReference type="SAM" id="MobiDB-lite"/>
    </source>
</evidence>
<dbReference type="Pfam" id="PF15483">
    <property type="entry name" value="DUF4641"/>
    <property type="match status" value="1"/>
</dbReference>
<dbReference type="PANTHER" id="PTHR31866">
    <property type="entry name" value="GENE 4779-RELATED"/>
    <property type="match status" value="1"/>
</dbReference>
<organism evidence="2 3">
    <name type="scientific">Callithrix jacchus</name>
    <name type="common">White-tufted-ear marmoset</name>
    <name type="synonym">Simia Jacchus</name>
    <dbReference type="NCBI Taxonomy" id="9483"/>
    <lineage>
        <taxon>Eukaryota</taxon>
        <taxon>Metazoa</taxon>
        <taxon>Chordata</taxon>
        <taxon>Craniata</taxon>
        <taxon>Vertebrata</taxon>
        <taxon>Euteleostomi</taxon>
        <taxon>Mammalia</taxon>
        <taxon>Eutheria</taxon>
        <taxon>Euarchontoglires</taxon>
        <taxon>Primates</taxon>
        <taxon>Haplorrhini</taxon>
        <taxon>Platyrrhini</taxon>
        <taxon>Cebidae</taxon>
        <taxon>Callitrichinae</taxon>
        <taxon>Callithrix</taxon>
        <taxon>Callithrix</taxon>
    </lineage>
</organism>
<dbReference type="PANTHER" id="PTHR31866:SF3">
    <property type="match status" value="1"/>
</dbReference>
<feature type="region of interest" description="Disordered" evidence="1">
    <location>
        <begin position="268"/>
        <end position="442"/>
    </location>
</feature>
<reference evidence="2" key="2">
    <citation type="submission" date="2025-08" db="UniProtKB">
        <authorList>
            <consortium name="Ensembl"/>
        </authorList>
    </citation>
    <scope>IDENTIFICATION</scope>
</reference>
<feature type="compositionally biased region" description="Low complexity" evidence="1">
    <location>
        <begin position="320"/>
        <end position="331"/>
    </location>
</feature>
<feature type="compositionally biased region" description="Basic and acidic residues" evidence="1">
    <location>
        <begin position="419"/>
        <end position="434"/>
    </location>
</feature>
<dbReference type="OrthoDB" id="9629060at2759"/>
<dbReference type="Ensembl" id="ENSCJAT00000059438.4">
    <property type="protein sequence ID" value="ENSCJAP00000051437.2"/>
    <property type="gene ID" value="ENSCJAG00000032034.4"/>
</dbReference>
<reference evidence="2" key="3">
    <citation type="submission" date="2025-09" db="UniProtKB">
        <authorList>
            <consortium name="Ensembl"/>
        </authorList>
    </citation>
    <scope>IDENTIFICATION</scope>
</reference>
<dbReference type="GeneID" id="100393289"/>
<dbReference type="GeneTree" id="ENSGT00390000015252"/>
<dbReference type="Bgee" id="ENSCJAG00000032034">
    <property type="expression patterns" value="Expressed in testis"/>
</dbReference>
<feature type="compositionally biased region" description="Acidic residues" evidence="1">
    <location>
        <begin position="163"/>
        <end position="172"/>
    </location>
</feature>
<name>F7BKG9_CALJA</name>
<dbReference type="eggNOG" id="KOG3544">
    <property type="taxonomic scope" value="Eukaryota"/>
</dbReference>